<dbReference type="EMBL" id="FOLW01000002">
    <property type="protein sequence ID" value="SFC49672.1"/>
    <property type="molecule type" value="Genomic_DNA"/>
</dbReference>
<evidence type="ECO:0000313" key="2">
    <source>
        <dbReference type="Proteomes" id="UP000226420"/>
    </source>
</evidence>
<comment type="caution">
    <text evidence="1">The sequence shown here is derived from an EMBL/GenBank/DDBJ whole genome shotgun (WGS) entry which is preliminary data.</text>
</comment>
<accession>A0AAJ5BGM3</accession>
<gene>
    <name evidence="1" type="ORF">SAMN02745723_102509</name>
</gene>
<dbReference type="RefSeq" id="WP_074821414.1">
    <property type="nucleotide sequence ID" value="NZ_FOLW01000002.1"/>
</dbReference>
<reference evidence="1 2" key="1">
    <citation type="submission" date="2016-10" db="EMBL/GenBank/DDBJ databases">
        <authorList>
            <person name="Varghese N."/>
            <person name="Submissions S."/>
        </authorList>
    </citation>
    <scope>NUCLEOTIDE SEQUENCE [LARGE SCALE GENOMIC DNA]</scope>
    <source>
        <strain evidence="1 2">DSM 5563</strain>
    </source>
</reference>
<dbReference type="InterPro" id="IPR019694">
    <property type="entry name" value="Phage_HP1_Orf23"/>
</dbReference>
<proteinExistence type="predicted"/>
<evidence type="ECO:0008006" key="3">
    <source>
        <dbReference type="Google" id="ProtNLM"/>
    </source>
</evidence>
<name>A0AAJ5BGM3_9GAMM</name>
<sequence length="377" mass="41082">MAFPEVTINQVNLGQGENKEVERTLLFIGVATDGTPDSNIGNVIPVNTQTDFDSLTGEGALKSDLLSAVVNAGQNWFAYVYILPKESGIPAAIEAIKAIQSKIQVEGVVSTIPVSTKAEIEQFNSLRSVVVSKFGTWQWFMLPVDGANAGENWAAVYKRLDTLQKGVAAAGVMLVPRLFGNEVGALAGRLCNRSVTIADSPMRVETGPMLDLGSADKPVDADGAELGLETLIALERVRYSVPAWYTNFDGVYWSDGRTLDAEAGDFQAIENLRVIDKMSRRIRVKAIRRIGNRALNSTPGSIERNKIYFAAVMREMSKSVLINGVQFPGELKPPKDGDIQIVWKTKTNVEIYAVGRTEECPKGITASIMLDLKLEDK</sequence>
<evidence type="ECO:0000313" key="1">
    <source>
        <dbReference type="EMBL" id="SFC49672.1"/>
    </source>
</evidence>
<dbReference type="Proteomes" id="UP000226420">
    <property type="component" value="Unassembled WGS sequence"/>
</dbReference>
<protein>
    <recommendedName>
        <fullName evidence="3">Phage tail protein</fullName>
    </recommendedName>
</protein>
<dbReference type="AlphaFoldDB" id="A0AAJ5BGM3"/>
<organism evidence="1 2">
    <name type="scientific">Pragia fontium DSM 5563 = ATCC 49100</name>
    <dbReference type="NCBI Taxonomy" id="1122977"/>
    <lineage>
        <taxon>Bacteria</taxon>
        <taxon>Pseudomonadati</taxon>
        <taxon>Pseudomonadota</taxon>
        <taxon>Gammaproteobacteria</taxon>
        <taxon>Enterobacterales</taxon>
        <taxon>Budviciaceae</taxon>
        <taxon>Pragia</taxon>
    </lineage>
</organism>
<dbReference type="Pfam" id="PF10758">
    <property type="entry name" value="DUF2586"/>
    <property type="match status" value="1"/>
</dbReference>